<dbReference type="Gene3D" id="2.60.120.10">
    <property type="entry name" value="Jelly Rolls"/>
    <property type="match status" value="1"/>
</dbReference>
<dbReference type="Pfam" id="PF06339">
    <property type="entry name" value="Ectoine_synth"/>
    <property type="match status" value="1"/>
</dbReference>
<comment type="caution">
    <text evidence="8">The sequence shown here is derived from an EMBL/GenBank/DDBJ whole genome shotgun (WGS) entry which is preliminary data.</text>
</comment>
<dbReference type="EC" id="4.2.1.108" evidence="3"/>
<evidence type="ECO:0000256" key="1">
    <source>
        <dbReference type="ARBA" id="ARBA00005181"/>
    </source>
</evidence>
<dbReference type="InterPro" id="IPR014710">
    <property type="entry name" value="RmlC-like_jellyroll"/>
</dbReference>
<accession>A0ABW3QSD3</accession>
<comment type="similarity">
    <text evidence="2">Belongs to the ectoine synthase family.</text>
</comment>
<dbReference type="SUPFAM" id="SSF51182">
    <property type="entry name" value="RmlC-like cupins"/>
    <property type="match status" value="1"/>
</dbReference>
<dbReference type="NCBIfam" id="NF009806">
    <property type="entry name" value="PRK13290.1"/>
    <property type="match status" value="1"/>
</dbReference>
<name>A0ABW3QSD3_9PSEU</name>
<keyword evidence="9" id="KW-1185">Reference proteome</keyword>
<dbReference type="PANTHER" id="PTHR39289:SF1">
    <property type="entry name" value="L-ECTOINE SYNTHASE"/>
    <property type="match status" value="1"/>
</dbReference>
<evidence type="ECO:0000256" key="4">
    <source>
        <dbReference type="ARBA" id="ARBA00019707"/>
    </source>
</evidence>
<dbReference type="Proteomes" id="UP001597168">
    <property type="component" value="Unassembled WGS sequence"/>
</dbReference>
<evidence type="ECO:0000256" key="6">
    <source>
        <dbReference type="ARBA" id="ARBA00033271"/>
    </source>
</evidence>
<sequence>MIVRTKTGVTGVDWGNGISYRLLVAKDNMGFTIAHTVVKAGSKSPLHYRNHLEACYCIAGRGQVITGDGTVHEIEPGVMYALDRHDQHFLIAAPEGDLELISVFNPPLRGDERHNFDSDEFSHY</sequence>
<comment type="catalytic activity">
    <reaction evidence="7">
        <text>(2S)-4-acetamido-2-aminobutanoate = L-ectoine + H2O</text>
        <dbReference type="Rhea" id="RHEA:17281"/>
        <dbReference type="ChEBI" id="CHEBI:15377"/>
        <dbReference type="ChEBI" id="CHEBI:58515"/>
        <dbReference type="ChEBI" id="CHEBI:58929"/>
        <dbReference type="EC" id="4.2.1.108"/>
    </reaction>
</comment>
<reference evidence="9" key="1">
    <citation type="journal article" date="2019" name="Int. J. Syst. Evol. Microbiol.">
        <title>The Global Catalogue of Microorganisms (GCM) 10K type strain sequencing project: providing services to taxonomists for standard genome sequencing and annotation.</title>
        <authorList>
            <consortium name="The Broad Institute Genomics Platform"/>
            <consortium name="The Broad Institute Genome Sequencing Center for Infectious Disease"/>
            <person name="Wu L."/>
            <person name="Ma J."/>
        </authorList>
    </citation>
    <scope>NUCLEOTIDE SEQUENCE [LARGE SCALE GENOMIC DNA]</scope>
    <source>
        <strain evidence="9">CCUG 60214</strain>
    </source>
</reference>
<evidence type="ECO:0000313" key="8">
    <source>
        <dbReference type="EMBL" id="MFD1147686.1"/>
    </source>
</evidence>
<organism evidence="8 9">
    <name type="scientific">Saccharothrix hoggarensis</name>
    <dbReference type="NCBI Taxonomy" id="913853"/>
    <lineage>
        <taxon>Bacteria</taxon>
        <taxon>Bacillati</taxon>
        <taxon>Actinomycetota</taxon>
        <taxon>Actinomycetes</taxon>
        <taxon>Pseudonocardiales</taxon>
        <taxon>Pseudonocardiaceae</taxon>
        <taxon>Saccharothrix</taxon>
    </lineage>
</organism>
<dbReference type="PANTHER" id="PTHR39289">
    <property type="match status" value="1"/>
</dbReference>
<protein>
    <recommendedName>
        <fullName evidence="4">L-ectoine synthase</fullName>
        <ecNumber evidence="3">4.2.1.108</ecNumber>
    </recommendedName>
    <alternativeName>
        <fullName evidence="6">N-acetyldiaminobutyrate dehydratase</fullName>
    </alternativeName>
</protein>
<proteinExistence type="inferred from homology"/>
<dbReference type="CDD" id="cd06978">
    <property type="entry name" value="cupin_EctC"/>
    <property type="match status" value="1"/>
</dbReference>
<dbReference type="InterPro" id="IPR010462">
    <property type="entry name" value="Ectoine_synth"/>
</dbReference>
<dbReference type="RefSeq" id="WP_380723029.1">
    <property type="nucleotide sequence ID" value="NZ_JBHTLK010000043.1"/>
</dbReference>
<evidence type="ECO:0000256" key="2">
    <source>
        <dbReference type="ARBA" id="ARBA00009637"/>
    </source>
</evidence>
<gene>
    <name evidence="8" type="ORF">ACFQ3T_11160</name>
</gene>
<evidence type="ECO:0000313" key="9">
    <source>
        <dbReference type="Proteomes" id="UP001597168"/>
    </source>
</evidence>
<evidence type="ECO:0000256" key="7">
    <source>
        <dbReference type="ARBA" id="ARBA00048714"/>
    </source>
</evidence>
<comment type="pathway">
    <text evidence="1">Amine and polyamine biosynthesis; ectoine biosynthesis; L-ectoine from L-aspartate 4-semialdehyde: step 3/3.</text>
</comment>
<evidence type="ECO:0000256" key="5">
    <source>
        <dbReference type="ARBA" id="ARBA00023239"/>
    </source>
</evidence>
<dbReference type="InterPro" id="IPR011051">
    <property type="entry name" value="RmlC_Cupin_sf"/>
</dbReference>
<evidence type="ECO:0000256" key="3">
    <source>
        <dbReference type="ARBA" id="ARBA00013192"/>
    </source>
</evidence>
<dbReference type="EMBL" id="JBHTLK010000043">
    <property type="protein sequence ID" value="MFD1147686.1"/>
    <property type="molecule type" value="Genomic_DNA"/>
</dbReference>
<keyword evidence="5" id="KW-0456">Lyase</keyword>